<evidence type="ECO:0000256" key="3">
    <source>
        <dbReference type="ARBA" id="ARBA00022741"/>
    </source>
</evidence>
<dbReference type="InterPro" id="IPR008995">
    <property type="entry name" value="Mo/tungstate-bd_C_term_dom"/>
</dbReference>
<dbReference type="FunFam" id="3.40.50.300:FF:000133">
    <property type="entry name" value="Spermidine/putrescine import ATP-binding protein PotA"/>
    <property type="match status" value="1"/>
</dbReference>
<reference evidence="9 10" key="1">
    <citation type="submission" date="2020-07" db="EMBL/GenBank/DDBJ databases">
        <title>Sequencing the genomes of 1000 actinobacteria strains.</title>
        <authorList>
            <person name="Klenk H.-P."/>
        </authorList>
    </citation>
    <scope>NUCLEOTIDE SEQUENCE [LARGE SCALE GENOMIC DNA]</scope>
    <source>
        <strain evidence="9 10">DSM 7487</strain>
    </source>
</reference>
<name>A0A7Y9J339_9ACTN</name>
<keyword evidence="1 7" id="KW-0813">Transport</keyword>
<evidence type="ECO:0000256" key="2">
    <source>
        <dbReference type="ARBA" id="ARBA00022475"/>
    </source>
</evidence>
<gene>
    <name evidence="7" type="primary">potA</name>
    <name evidence="9" type="ORF">BJ968_004374</name>
</gene>
<dbReference type="GO" id="GO:0016887">
    <property type="term" value="F:ATP hydrolysis activity"/>
    <property type="evidence" value="ECO:0007669"/>
    <property type="project" value="InterPro"/>
</dbReference>
<keyword evidence="4 7" id="KW-0067">ATP-binding</keyword>
<dbReference type="Gene3D" id="2.40.50.100">
    <property type="match status" value="1"/>
</dbReference>
<protein>
    <recommendedName>
        <fullName evidence="7">Spermidine/putrescine import ATP-binding protein PotA</fullName>
        <ecNumber evidence="7">7.6.2.11</ecNumber>
    </recommendedName>
</protein>
<evidence type="ECO:0000313" key="9">
    <source>
        <dbReference type="EMBL" id="NYD24834.1"/>
    </source>
</evidence>
<dbReference type="GO" id="GO:0015417">
    <property type="term" value="F:ABC-type polyamine transporter activity"/>
    <property type="evidence" value="ECO:0007669"/>
    <property type="project" value="UniProtKB-EC"/>
</dbReference>
<dbReference type="InterPro" id="IPR003439">
    <property type="entry name" value="ABC_transporter-like_ATP-bd"/>
</dbReference>
<evidence type="ECO:0000256" key="6">
    <source>
        <dbReference type="ARBA" id="ARBA00023136"/>
    </source>
</evidence>
<dbReference type="SUPFAM" id="SSF52540">
    <property type="entry name" value="P-loop containing nucleoside triphosphate hydrolases"/>
    <property type="match status" value="1"/>
</dbReference>
<keyword evidence="10" id="KW-1185">Reference proteome</keyword>
<comment type="subunit">
    <text evidence="7">The complex is composed of two ATP-binding proteins (PotA), two transmembrane proteins (PotB and PotC) and a solute-binding protein (PotD).</text>
</comment>
<dbReference type="PROSITE" id="PS50893">
    <property type="entry name" value="ABC_TRANSPORTER_2"/>
    <property type="match status" value="1"/>
</dbReference>
<dbReference type="PANTHER" id="PTHR42781">
    <property type="entry name" value="SPERMIDINE/PUTRESCINE IMPORT ATP-BINDING PROTEIN POTA"/>
    <property type="match status" value="1"/>
</dbReference>
<dbReference type="Proteomes" id="UP000521922">
    <property type="component" value="Unassembled WGS sequence"/>
</dbReference>
<proteinExistence type="inferred from homology"/>
<dbReference type="Pfam" id="PF08402">
    <property type="entry name" value="TOBE_2"/>
    <property type="match status" value="1"/>
</dbReference>
<dbReference type="NCBIfam" id="TIGR01187">
    <property type="entry name" value="potA"/>
    <property type="match status" value="1"/>
</dbReference>
<dbReference type="InterPro" id="IPR027417">
    <property type="entry name" value="P-loop_NTPase"/>
</dbReference>
<evidence type="ECO:0000256" key="1">
    <source>
        <dbReference type="ARBA" id="ARBA00022448"/>
    </source>
</evidence>
<dbReference type="PANTHER" id="PTHR42781:SF4">
    <property type="entry name" value="SPERMIDINE_PUTRESCINE IMPORT ATP-BINDING PROTEIN POTA"/>
    <property type="match status" value="1"/>
</dbReference>
<sequence>MSVLAPDTSSLAGTGGGSVDITGVVKRFGAATAVDGVDLHVRSGEFLSLLGPSGCGKTTLLRMLAGFEHPDAGDLAIDGRSVLGLPPHRRPVNTVFQAYALFPHMTVAENVAYGLRQKGLRRRRVEAGEVRRRVGEALEMVRMSAFAQRSPSALSGGQQQRVALARALVNRPQVLLLDEPLSALDRKLREEMQVELKLLQTSLGTTFVFVTHDQEEALSMSDRIAVMLDGCVQQFGVPEEVYAEPVSAFVAGFIGKQNFLPGQVVQPGVVTCPEGTLATRPVDLPAGSPVLAAVRPEAVQVTAGEPAGAANRVRGRLAGVAHLGDVVQRVVVTSSGAEVLARAPRGAAGPGTGEVGTEVWCAFTPEHVHVFPAPHTPGSPL</sequence>
<evidence type="ECO:0000256" key="4">
    <source>
        <dbReference type="ARBA" id="ARBA00022840"/>
    </source>
</evidence>
<comment type="similarity">
    <text evidence="7">Belongs to the ABC transporter superfamily. Spermidine/putrescine importer (TC 3.A.1.11.1) family.</text>
</comment>
<evidence type="ECO:0000256" key="7">
    <source>
        <dbReference type="RuleBase" id="RU364083"/>
    </source>
</evidence>
<dbReference type="GO" id="GO:0043190">
    <property type="term" value="C:ATP-binding cassette (ABC) transporter complex"/>
    <property type="evidence" value="ECO:0007669"/>
    <property type="project" value="InterPro"/>
</dbReference>
<dbReference type="GO" id="GO:0005524">
    <property type="term" value="F:ATP binding"/>
    <property type="evidence" value="ECO:0007669"/>
    <property type="project" value="UniProtKB-KW"/>
</dbReference>
<organism evidence="9 10">
    <name type="scientific">Kineococcus aurantiacus</name>
    <dbReference type="NCBI Taxonomy" id="37633"/>
    <lineage>
        <taxon>Bacteria</taxon>
        <taxon>Bacillati</taxon>
        <taxon>Actinomycetota</taxon>
        <taxon>Actinomycetes</taxon>
        <taxon>Kineosporiales</taxon>
        <taxon>Kineosporiaceae</taxon>
        <taxon>Kineococcus</taxon>
    </lineage>
</organism>
<dbReference type="RefSeq" id="WP_218885228.1">
    <property type="nucleotide sequence ID" value="NZ_BAAAGN010000015.1"/>
</dbReference>
<evidence type="ECO:0000259" key="8">
    <source>
        <dbReference type="PROSITE" id="PS50893"/>
    </source>
</evidence>
<dbReference type="SMART" id="SM00382">
    <property type="entry name" value="AAA"/>
    <property type="match status" value="1"/>
</dbReference>
<comment type="function">
    <text evidence="7">Part of the ABC transporter complex PotABCD involved in spermidine/putrescine import. Responsible for energy coupling to the transport system.</text>
</comment>
<comment type="caution">
    <text evidence="9">The sequence shown here is derived from an EMBL/GenBank/DDBJ whole genome shotgun (WGS) entry which is preliminary data.</text>
</comment>
<keyword evidence="3 7" id="KW-0547">Nucleotide-binding</keyword>
<dbReference type="EMBL" id="JACCBB010000001">
    <property type="protein sequence ID" value="NYD24834.1"/>
    <property type="molecule type" value="Genomic_DNA"/>
</dbReference>
<dbReference type="InterPro" id="IPR005893">
    <property type="entry name" value="PotA-like"/>
</dbReference>
<dbReference type="EC" id="7.6.2.11" evidence="7"/>
<keyword evidence="2 7" id="KW-1003">Cell membrane</keyword>
<accession>A0A7Y9J339</accession>
<dbReference type="Gene3D" id="3.40.50.300">
    <property type="entry name" value="P-loop containing nucleotide triphosphate hydrolases"/>
    <property type="match status" value="1"/>
</dbReference>
<dbReference type="InterPro" id="IPR017871">
    <property type="entry name" value="ABC_transporter-like_CS"/>
</dbReference>
<dbReference type="InterPro" id="IPR013611">
    <property type="entry name" value="Transp-assoc_OB_typ2"/>
</dbReference>
<comment type="catalytic activity">
    <reaction evidence="7">
        <text>ATP + H2O + polyamine-[polyamine-binding protein]Side 1 = ADP + phosphate + polyamineSide 2 + [polyamine-binding protein]Side 1.</text>
        <dbReference type="EC" id="7.6.2.11"/>
    </reaction>
</comment>
<dbReference type="Pfam" id="PF00005">
    <property type="entry name" value="ABC_tran"/>
    <property type="match status" value="1"/>
</dbReference>
<dbReference type="PROSITE" id="PS00211">
    <property type="entry name" value="ABC_TRANSPORTER_1"/>
    <property type="match status" value="1"/>
</dbReference>
<dbReference type="InterPro" id="IPR050093">
    <property type="entry name" value="ABC_SmlMolc_Importer"/>
</dbReference>
<dbReference type="InterPro" id="IPR003593">
    <property type="entry name" value="AAA+_ATPase"/>
</dbReference>
<dbReference type="AlphaFoldDB" id="A0A7Y9J339"/>
<keyword evidence="5 7" id="KW-1278">Translocase</keyword>
<dbReference type="SUPFAM" id="SSF50331">
    <property type="entry name" value="MOP-like"/>
    <property type="match status" value="1"/>
</dbReference>
<feature type="domain" description="ABC transporter" evidence="8">
    <location>
        <begin position="19"/>
        <end position="254"/>
    </location>
</feature>
<evidence type="ECO:0000256" key="5">
    <source>
        <dbReference type="ARBA" id="ARBA00022967"/>
    </source>
</evidence>
<evidence type="ECO:0000313" key="10">
    <source>
        <dbReference type="Proteomes" id="UP000521922"/>
    </source>
</evidence>
<keyword evidence="6 7" id="KW-0472">Membrane</keyword>